<keyword evidence="2" id="KW-1133">Transmembrane helix</keyword>
<proteinExistence type="predicted"/>
<sequence length="70" mass="7292">MMTASVIMGVVSYQAGASAGVIALRVMAVMVVLQLGYFLLLLLMSLISPPKPADTDSPAQVDPQAGTQKQ</sequence>
<feature type="transmembrane region" description="Helical" evidence="2">
    <location>
        <begin position="29"/>
        <end position="47"/>
    </location>
</feature>
<evidence type="ECO:0000256" key="1">
    <source>
        <dbReference type="SAM" id="MobiDB-lite"/>
    </source>
</evidence>
<gene>
    <name evidence="3" type="ORF">L0664_05020</name>
</gene>
<accession>A0ABS9CW68</accession>
<protein>
    <submittedName>
        <fullName evidence="3">Uncharacterized protein</fullName>
    </submittedName>
</protein>
<evidence type="ECO:0000313" key="4">
    <source>
        <dbReference type="Proteomes" id="UP001200557"/>
    </source>
</evidence>
<dbReference type="Proteomes" id="UP001200557">
    <property type="component" value="Unassembled WGS sequence"/>
</dbReference>
<keyword evidence="2" id="KW-0472">Membrane</keyword>
<keyword evidence="2" id="KW-0812">Transmembrane</keyword>
<feature type="region of interest" description="Disordered" evidence="1">
    <location>
        <begin position="51"/>
        <end position="70"/>
    </location>
</feature>
<keyword evidence="4" id="KW-1185">Reference proteome</keyword>
<name>A0ABS9CW68_9RHOB</name>
<reference evidence="3 4" key="1">
    <citation type="submission" date="2022-01" db="EMBL/GenBank/DDBJ databases">
        <title>Octadecabacter sp. nov., isolated from a marine alga.</title>
        <authorList>
            <person name="Jin M.S."/>
            <person name="Kim H.M."/>
            <person name="Han D.M."/>
            <person name="Jung J.J."/>
            <person name="Jeon C.O."/>
        </authorList>
    </citation>
    <scope>NUCLEOTIDE SEQUENCE [LARGE SCALE GENOMIC DNA]</scope>
    <source>
        <strain evidence="3 4">G9-8</strain>
    </source>
</reference>
<comment type="caution">
    <text evidence="3">The sequence shown here is derived from an EMBL/GenBank/DDBJ whole genome shotgun (WGS) entry which is preliminary data.</text>
</comment>
<organism evidence="3 4">
    <name type="scientific">Octadecabacter dasysiphoniae</name>
    <dbReference type="NCBI Taxonomy" id="2909341"/>
    <lineage>
        <taxon>Bacteria</taxon>
        <taxon>Pseudomonadati</taxon>
        <taxon>Pseudomonadota</taxon>
        <taxon>Alphaproteobacteria</taxon>
        <taxon>Rhodobacterales</taxon>
        <taxon>Roseobacteraceae</taxon>
        <taxon>Octadecabacter</taxon>
    </lineage>
</organism>
<evidence type="ECO:0000256" key="2">
    <source>
        <dbReference type="SAM" id="Phobius"/>
    </source>
</evidence>
<evidence type="ECO:0000313" key="3">
    <source>
        <dbReference type="EMBL" id="MCF2870421.1"/>
    </source>
</evidence>
<dbReference type="EMBL" id="JAKGAQ010000001">
    <property type="protein sequence ID" value="MCF2870421.1"/>
    <property type="molecule type" value="Genomic_DNA"/>
</dbReference>